<proteinExistence type="predicted"/>
<dbReference type="Proteomes" id="UP000030641">
    <property type="component" value="Unassembled WGS sequence"/>
</dbReference>
<keyword evidence="3" id="KW-1185">Reference proteome</keyword>
<dbReference type="EMBL" id="KL584750">
    <property type="protein sequence ID" value="KEQ99616.1"/>
    <property type="molecule type" value="Genomic_DNA"/>
</dbReference>
<name>A0A074ZMQ2_AURSE</name>
<organism evidence="2 3">
    <name type="scientific">Aureobasidium subglaciale (strain EXF-2481)</name>
    <name type="common">Aureobasidium pullulans var. subglaciale</name>
    <dbReference type="NCBI Taxonomy" id="1043005"/>
    <lineage>
        <taxon>Eukaryota</taxon>
        <taxon>Fungi</taxon>
        <taxon>Dikarya</taxon>
        <taxon>Ascomycota</taxon>
        <taxon>Pezizomycotina</taxon>
        <taxon>Dothideomycetes</taxon>
        <taxon>Dothideomycetidae</taxon>
        <taxon>Dothideales</taxon>
        <taxon>Saccotheciaceae</taxon>
        <taxon>Aureobasidium</taxon>
    </lineage>
</organism>
<feature type="compositionally biased region" description="Basic and acidic residues" evidence="1">
    <location>
        <begin position="1"/>
        <end position="26"/>
    </location>
</feature>
<dbReference type="GeneID" id="25362364"/>
<feature type="region of interest" description="Disordered" evidence="1">
    <location>
        <begin position="1"/>
        <end position="29"/>
    </location>
</feature>
<protein>
    <submittedName>
        <fullName evidence="2">Uncharacterized protein</fullName>
    </submittedName>
</protein>
<accession>A0A074ZMQ2</accession>
<sequence>MHRENPTLDKRTQERIIRKATDRTTESEQEANQVVTVLLRTSTSAEDADATATTTKTLTNNTNNTNMRTATMIPSIVAADATSLAILQLTAPVLQTAYTPAKQSNYHHVSTKKAERYQNAAKTLWPTRSKTFYVVKVLLEACSSELLVISSATALERRDADFPNSPFLLMPHFACNTLPFCPIPPAPFLLYYEKHELLDFFFCSCLEGSPFMALVFACSFFLLH</sequence>
<reference evidence="2 3" key="1">
    <citation type="journal article" date="2014" name="BMC Genomics">
        <title>Genome sequencing of four Aureobasidium pullulans varieties: biotechnological potential, stress tolerance, and description of new species.</title>
        <authorList>
            <person name="Gostin Ar C."/>
            <person name="Ohm R.A."/>
            <person name="Kogej T."/>
            <person name="Sonjak S."/>
            <person name="Turk M."/>
            <person name="Zajc J."/>
            <person name="Zalar P."/>
            <person name="Grube M."/>
            <person name="Sun H."/>
            <person name="Han J."/>
            <person name="Sharma A."/>
            <person name="Chiniquy J."/>
            <person name="Ngan C.Y."/>
            <person name="Lipzen A."/>
            <person name="Barry K."/>
            <person name="Grigoriev I.V."/>
            <person name="Gunde-Cimerman N."/>
        </authorList>
    </citation>
    <scope>NUCLEOTIDE SEQUENCE [LARGE SCALE GENOMIC DNA]</scope>
    <source>
        <strain evidence="2 3">EXF-2481</strain>
    </source>
</reference>
<dbReference type="AlphaFoldDB" id="A0A074ZMQ2"/>
<dbReference type="HOGENOM" id="CLU_1234778_0_0_1"/>
<dbReference type="RefSeq" id="XP_013348426.1">
    <property type="nucleotide sequence ID" value="XM_013492972.1"/>
</dbReference>
<dbReference type="InParanoid" id="A0A074ZMQ2"/>
<evidence type="ECO:0000256" key="1">
    <source>
        <dbReference type="SAM" id="MobiDB-lite"/>
    </source>
</evidence>
<gene>
    <name evidence="2" type="ORF">AUEXF2481DRAFT_185860</name>
</gene>
<evidence type="ECO:0000313" key="3">
    <source>
        <dbReference type="Proteomes" id="UP000030641"/>
    </source>
</evidence>
<evidence type="ECO:0000313" key="2">
    <source>
        <dbReference type="EMBL" id="KEQ99616.1"/>
    </source>
</evidence>